<evidence type="ECO:0000313" key="2">
    <source>
        <dbReference type="Proteomes" id="UP000237438"/>
    </source>
</evidence>
<dbReference type="AlphaFoldDB" id="A0A2S4PT86"/>
<dbReference type="Proteomes" id="UP000237438">
    <property type="component" value="Unassembled WGS sequence"/>
</dbReference>
<comment type="caution">
    <text evidence="1">The sequence shown here is derived from an EMBL/GenBank/DDBJ whole genome shotgun (WGS) entry which is preliminary data.</text>
</comment>
<dbReference type="Gene3D" id="3.30.420.10">
    <property type="entry name" value="Ribonuclease H-like superfamily/Ribonuclease H"/>
    <property type="match status" value="1"/>
</dbReference>
<dbReference type="OrthoDB" id="3600072at2759"/>
<name>A0A2S4PT86_9PEZI</name>
<dbReference type="EMBL" id="PEDP01000671">
    <property type="protein sequence ID" value="POS85249.1"/>
    <property type="molecule type" value="Genomic_DNA"/>
</dbReference>
<reference evidence="1 2" key="1">
    <citation type="submission" date="2017-10" db="EMBL/GenBank/DDBJ databases">
        <title>Development of genomic resources for the powdery mildew, Erysiphe pulchra.</title>
        <authorList>
            <person name="Wadl P.A."/>
            <person name="Mack B.M."/>
            <person name="Moore G."/>
            <person name="Beltz S.B."/>
        </authorList>
    </citation>
    <scope>NUCLEOTIDE SEQUENCE [LARGE SCALE GENOMIC DNA]</scope>
    <source>
        <strain evidence="1">Cflorida</strain>
    </source>
</reference>
<gene>
    <name evidence="1" type="ORF">EPUL_003471</name>
</gene>
<evidence type="ECO:0008006" key="3">
    <source>
        <dbReference type="Google" id="ProtNLM"/>
    </source>
</evidence>
<evidence type="ECO:0000313" key="1">
    <source>
        <dbReference type="EMBL" id="POS85249.1"/>
    </source>
</evidence>
<protein>
    <recommendedName>
        <fullName evidence="3">Integrase catalytic domain-containing protein</fullName>
    </recommendedName>
</protein>
<accession>A0A2S4PT86</accession>
<keyword evidence="2" id="KW-1185">Reference proteome</keyword>
<dbReference type="GO" id="GO:0003676">
    <property type="term" value="F:nucleic acid binding"/>
    <property type="evidence" value="ECO:0007669"/>
    <property type="project" value="InterPro"/>
</dbReference>
<organism evidence="1 2">
    <name type="scientific">Erysiphe pulchra</name>
    <dbReference type="NCBI Taxonomy" id="225359"/>
    <lineage>
        <taxon>Eukaryota</taxon>
        <taxon>Fungi</taxon>
        <taxon>Dikarya</taxon>
        <taxon>Ascomycota</taxon>
        <taxon>Pezizomycotina</taxon>
        <taxon>Leotiomycetes</taxon>
        <taxon>Erysiphales</taxon>
        <taxon>Erysiphaceae</taxon>
        <taxon>Erysiphe</taxon>
    </lineage>
</organism>
<dbReference type="InterPro" id="IPR036397">
    <property type="entry name" value="RNaseH_sf"/>
</dbReference>
<proteinExistence type="predicted"/>
<sequence>MRRETWTLDRYDDRIFHRLLVDTDAAGRSTVGVGQFKALQQLRGDLELDKTQAGKVKISGIGACVFTSIGAVVLNTPIGQISFHLIPCNIPFLLRLSDMKHFEATPDVVNIRMLKNGKAVAQVFEKYGHLWMTLGHFETLFELRIIHRRWGHPSATRMWKVLQRAGHDAEFKTSHHLTKFFRECQLNANRPLRFKFTLRKDNEFNHTIYVGVVYLEDGPCMHVIDAATAFTAAEWLAGVDKEGAEEAWNAIRRCWIDVYIGPPEHIVHDAGKNFASSRFRRNAFKSKIEVTTRNCSRAPSCGNCSSSNHTEDLCMAATKCRNCRGPRCSNSRQFLARQTRSGASTKEQLKTYPAEESAPTAEIINIDALNSQLSEVDDNANHSQAVTNLPTSPMLFPNLGTVL</sequence>